<dbReference type="Gene3D" id="3.40.309.10">
    <property type="entry name" value="Aldehyde Dehydrogenase, Chain A, domain 2"/>
    <property type="match status" value="1"/>
</dbReference>
<protein>
    <submittedName>
        <fullName evidence="4">Aldehyde dehydrogenase family protein</fullName>
    </submittedName>
</protein>
<evidence type="ECO:0000256" key="2">
    <source>
        <dbReference type="ARBA" id="ARBA00023002"/>
    </source>
</evidence>
<dbReference type="InterPro" id="IPR016162">
    <property type="entry name" value="Ald_DH_N"/>
</dbReference>
<comment type="similarity">
    <text evidence="1">Belongs to the aldehyde dehydrogenase family.</text>
</comment>
<proteinExistence type="inferred from homology"/>
<dbReference type="SUPFAM" id="SSF53720">
    <property type="entry name" value="ALDH-like"/>
    <property type="match status" value="1"/>
</dbReference>
<dbReference type="Pfam" id="PF00171">
    <property type="entry name" value="Aldedh"/>
    <property type="match status" value="1"/>
</dbReference>
<accession>A0A938BNU5</accession>
<dbReference type="InterPro" id="IPR015590">
    <property type="entry name" value="Aldehyde_DH_dom"/>
</dbReference>
<dbReference type="InterPro" id="IPR016163">
    <property type="entry name" value="Ald_DH_C"/>
</dbReference>
<feature type="domain" description="Aldehyde dehydrogenase" evidence="3">
    <location>
        <begin position="1"/>
        <end position="80"/>
    </location>
</feature>
<dbReference type="PANTHER" id="PTHR11699">
    <property type="entry name" value="ALDEHYDE DEHYDROGENASE-RELATED"/>
    <property type="match status" value="1"/>
</dbReference>
<reference evidence="4 5" key="1">
    <citation type="submission" date="2019-03" db="EMBL/GenBank/DDBJ databases">
        <title>Lake Tanganyika Metagenome-Assembled Genomes (MAGs).</title>
        <authorList>
            <person name="Tran P."/>
        </authorList>
    </citation>
    <scope>NUCLEOTIDE SEQUENCE [LARGE SCALE GENOMIC DNA]</scope>
    <source>
        <strain evidence="4">K_DeepCast_65m_m2_236</strain>
    </source>
</reference>
<organism evidence="4 5">
    <name type="scientific">Candidatus Tanganyikabacteria bacterium</name>
    <dbReference type="NCBI Taxonomy" id="2961651"/>
    <lineage>
        <taxon>Bacteria</taxon>
        <taxon>Bacillati</taxon>
        <taxon>Candidatus Sericytochromatia</taxon>
        <taxon>Candidatus Tanganyikabacteria</taxon>
    </lineage>
</organism>
<evidence type="ECO:0000256" key="1">
    <source>
        <dbReference type="ARBA" id="ARBA00009986"/>
    </source>
</evidence>
<evidence type="ECO:0000259" key="3">
    <source>
        <dbReference type="Pfam" id="PF00171"/>
    </source>
</evidence>
<gene>
    <name evidence="4" type="ORF">FJZ00_10240</name>
</gene>
<dbReference type="GO" id="GO:0016620">
    <property type="term" value="F:oxidoreductase activity, acting on the aldehyde or oxo group of donors, NAD or NADP as acceptor"/>
    <property type="evidence" value="ECO:0007669"/>
    <property type="project" value="InterPro"/>
</dbReference>
<dbReference type="Proteomes" id="UP000703893">
    <property type="component" value="Unassembled WGS sequence"/>
</dbReference>
<dbReference type="Gene3D" id="3.40.605.10">
    <property type="entry name" value="Aldehyde Dehydrogenase, Chain A, domain 1"/>
    <property type="match status" value="1"/>
</dbReference>
<dbReference type="InterPro" id="IPR016161">
    <property type="entry name" value="Ald_DH/histidinol_DH"/>
</dbReference>
<dbReference type="EMBL" id="VGJX01000610">
    <property type="protein sequence ID" value="MBM3275524.1"/>
    <property type="molecule type" value="Genomic_DNA"/>
</dbReference>
<feature type="non-terminal residue" evidence="4">
    <location>
        <position position="1"/>
    </location>
</feature>
<evidence type="ECO:0000313" key="4">
    <source>
        <dbReference type="EMBL" id="MBM3275524.1"/>
    </source>
</evidence>
<keyword evidence="2" id="KW-0560">Oxidoreductase</keyword>
<evidence type="ECO:0000313" key="5">
    <source>
        <dbReference type="Proteomes" id="UP000703893"/>
    </source>
</evidence>
<name>A0A938BNU5_9BACT</name>
<dbReference type="AlphaFoldDB" id="A0A938BNU5"/>
<comment type="caution">
    <text evidence="4">The sequence shown here is derived from an EMBL/GenBank/DDBJ whole genome shotgun (WGS) entry which is preliminary data.</text>
</comment>
<sequence>TEDEVVAMANDSIYGLVSAVWTTDVYRAMNVAKKIRAGTVWINTFNGFDSASPFGGVKESGFGREMGVHALEMYTNTKSVWVNLDRSRD</sequence>
<dbReference type="FunFam" id="3.40.605.10:FF:000026">
    <property type="entry name" value="Aldehyde dehydrogenase, putative"/>
    <property type="match status" value="1"/>
</dbReference>